<keyword evidence="1 2" id="KW-0732">Signal</keyword>
<dbReference type="Gene3D" id="2.40.40.10">
    <property type="entry name" value="RlpA-like domain"/>
    <property type="match status" value="1"/>
</dbReference>
<evidence type="ECO:0000313" key="4">
    <source>
        <dbReference type="Proteomes" id="UP000521943"/>
    </source>
</evidence>
<dbReference type="AlphaFoldDB" id="A0A8H6ME12"/>
<dbReference type="PANTHER" id="PTHR31836:SF28">
    <property type="entry name" value="SRCR DOMAIN-CONTAINING PROTEIN-RELATED"/>
    <property type="match status" value="1"/>
</dbReference>
<feature type="chain" id="PRO_5034634774" evidence="2">
    <location>
        <begin position="20"/>
        <end position="119"/>
    </location>
</feature>
<evidence type="ECO:0000256" key="1">
    <source>
        <dbReference type="ARBA" id="ARBA00022729"/>
    </source>
</evidence>
<accession>A0A8H6ME12</accession>
<dbReference type="InterPro" id="IPR036908">
    <property type="entry name" value="RlpA-like_sf"/>
</dbReference>
<gene>
    <name evidence="3" type="ORF">DFP72DRAFT_882591</name>
</gene>
<dbReference type="Proteomes" id="UP000521943">
    <property type="component" value="Unassembled WGS sequence"/>
</dbReference>
<dbReference type="OrthoDB" id="623670at2759"/>
<evidence type="ECO:0000313" key="3">
    <source>
        <dbReference type="EMBL" id="KAF6760562.1"/>
    </source>
</evidence>
<feature type="signal peptide" evidence="2">
    <location>
        <begin position="1"/>
        <end position="19"/>
    </location>
</feature>
<comment type="caution">
    <text evidence="3">The sequence shown here is derived from an EMBL/GenBank/DDBJ whole genome shotgun (WGS) entry which is preliminary data.</text>
</comment>
<dbReference type="CDD" id="cd22191">
    <property type="entry name" value="DPBB_RlpA_EXP_N-like"/>
    <property type="match status" value="1"/>
</dbReference>
<reference evidence="3 4" key="1">
    <citation type="submission" date="2020-07" db="EMBL/GenBank/DDBJ databases">
        <title>Comparative genomics of pyrophilous fungi reveals a link between fire events and developmental genes.</title>
        <authorList>
            <consortium name="DOE Joint Genome Institute"/>
            <person name="Steindorff A.S."/>
            <person name="Carver A."/>
            <person name="Calhoun S."/>
            <person name="Stillman K."/>
            <person name="Liu H."/>
            <person name="Lipzen A."/>
            <person name="Pangilinan J."/>
            <person name="Labutti K."/>
            <person name="Bruns T.D."/>
            <person name="Grigoriev I.V."/>
        </authorList>
    </citation>
    <scope>NUCLEOTIDE SEQUENCE [LARGE SCALE GENOMIC DNA]</scope>
    <source>
        <strain evidence="3 4">CBS 144469</strain>
    </source>
</reference>
<organism evidence="3 4">
    <name type="scientific">Ephemerocybe angulata</name>
    <dbReference type="NCBI Taxonomy" id="980116"/>
    <lineage>
        <taxon>Eukaryota</taxon>
        <taxon>Fungi</taxon>
        <taxon>Dikarya</taxon>
        <taxon>Basidiomycota</taxon>
        <taxon>Agaricomycotina</taxon>
        <taxon>Agaricomycetes</taxon>
        <taxon>Agaricomycetidae</taxon>
        <taxon>Agaricales</taxon>
        <taxon>Agaricineae</taxon>
        <taxon>Psathyrellaceae</taxon>
        <taxon>Ephemerocybe</taxon>
    </lineage>
</organism>
<dbReference type="EMBL" id="JACGCI010000012">
    <property type="protein sequence ID" value="KAF6760562.1"/>
    <property type="molecule type" value="Genomic_DNA"/>
</dbReference>
<proteinExistence type="predicted"/>
<dbReference type="PANTHER" id="PTHR31836">
    <property type="match status" value="1"/>
</dbReference>
<evidence type="ECO:0000256" key="2">
    <source>
        <dbReference type="SAM" id="SignalP"/>
    </source>
</evidence>
<dbReference type="SUPFAM" id="SSF50685">
    <property type="entry name" value="Barwin-like endoglucanases"/>
    <property type="match status" value="1"/>
</dbReference>
<protein>
    <submittedName>
        <fullName evidence="3">Uncharacterized protein</fullName>
    </submittedName>
</protein>
<name>A0A8H6ME12_9AGAR</name>
<sequence>MMKGLASVTLLALSTIAIALPAQEGHELEARTHRDSNGACGFQIHKSAFGIALSPGKFDPTLCGRIISLTRGGKQAYSQVLDRCDSCGYADLNITERLFTYFSSDLATPITGDWEWASS</sequence>
<keyword evidence="4" id="KW-1185">Reference proteome</keyword>
<dbReference type="InterPro" id="IPR051477">
    <property type="entry name" value="Expansin_CellWall"/>
</dbReference>